<dbReference type="InterPro" id="IPR024344">
    <property type="entry name" value="MDMPI_metal-binding"/>
</dbReference>
<dbReference type="SUPFAM" id="SSF109854">
    <property type="entry name" value="DinB/YfiT-like putative metalloenzymes"/>
    <property type="match status" value="1"/>
</dbReference>
<dbReference type="Pfam" id="PF11716">
    <property type="entry name" value="MDMPI_N"/>
    <property type="match status" value="1"/>
</dbReference>
<keyword evidence="3" id="KW-1185">Reference proteome</keyword>
<dbReference type="InterPro" id="IPR017517">
    <property type="entry name" value="Maleyloyr_isom"/>
</dbReference>
<dbReference type="RefSeq" id="WP_179462121.1">
    <property type="nucleotide sequence ID" value="NZ_JACBZX010000001.1"/>
</dbReference>
<evidence type="ECO:0000313" key="2">
    <source>
        <dbReference type="EMBL" id="NYG36654.1"/>
    </source>
</evidence>
<reference evidence="2 3" key="1">
    <citation type="submission" date="2020-07" db="EMBL/GenBank/DDBJ databases">
        <title>Sequencing the genomes of 1000 actinobacteria strains.</title>
        <authorList>
            <person name="Klenk H.-P."/>
        </authorList>
    </citation>
    <scope>NUCLEOTIDE SEQUENCE [LARGE SCALE GENOMIC DNA]</scope>
    <source>
        <strain evidence="2 3">DSM 24723</strain>
    </source>
</reference>
<evidence type="ECO:0000313" key="3">
    <source>
        <dbReference type="Proteomes" id="UP000592181"/>
    </source>
</evidence>
<dbReference type="Proteomes" id="UP000592181">
    <property type="component" value="Unassembled WGS sequence"/>
</dbReference>
<sequence length="266" mass="28145">MSRPDPLQLWDDVAQDTLAVVRELDGEEWQLPTALPGWDVRDVVAHLAHLESEAAGMPQPDGGGADQVEATGAMPTSLTQAGVDARRDASGEELRAELEQACSTRREVLADLDTSDLSAPAPGLVGGLGWDLRTWLRNRPVDLWVHATDLRRATGRTVRTDETGATHVARMLTGAFPFALRRLPPGTSVVAEITGPQGRTLAAQVGDDGRAAPVDPPTEPTVHLAMDDVTWLVLGSGREDPAGAAVTITGDAALAQQVLGQLNVMP</sequence>
<name>A0A852X8L0_9MICO</name>
<dbReference type="AlphaFoldDB" id="A0A852X8L0"/>
<dbReference type="NCBIfam" id="TIGR03083">
    <property type="entry name" value="maleylpyruvate isomerase family mycothiol-dependent enzyme"/>
    <property type="match status" value="1"/>
</dbReference>
<accession>A0A852X8L0</accession>
<protein>
    <submittedName>
        <fullName evidence="2">Uncharacterized protein (TIGR03083 family)</fullName>
    </submittedName>
</protein>
<comment type="caution">
    <text evidence="2">The sequence shown here is derived from an EMBL/GenBank/DDBJ whole genome shotgun (WGS) entry which is preliminary data.</text>
</comment>
<dbReference type="EMBL" id="JACBZX010000001">
    <property type="protein sequence ID" value="NYG36654.1"/>
    <property type="molecule type" value="Genomic_DNA"/>
</dbReference>
<dbReference type="GO" id="GO:0046872">
    <property type="term" value="F:metal ion binding"/>
    <property type="evidence" value="ECO:0007669"/>
    <property type="project" value="InterPro"/>
</dbReference>
<dbReference type="Gene3D" id="1.20.120.450">
    <property type="entry name" value="dinb family like domain"/>
    <property type="match status" value="1"/>
</dbReference>
<proteinExistence type="predicted"/>
<evidence type="ECO:0000259" key="1">
    <source>
        <dbReference type="Pfam" id="PF11716"/>
    </source>
</evidence>
<dbReference type="InterPro" id="IPR034660">
    <property type="entry name" value="DinB/YfiT-like"/>
</dbReference>
<gene>
    <name evidence="2" type="ORF">BJY28_001123</name>
</gene>
<organism evidence="2 3">
    <name type="scientific">Janibacter alkaliphilus</name>
    <dbReference type="NCBI Taxonomy" id="1069963"/>
    <lineage>
        <taxon>Bacteria</taxon>
        <taxon>Bacillati</taxon>
        <taxon>Actinomycetota</taxon>
        <taxon>Actinomycetes</taxon>
        <taxon>Micrococcales</taxon>
        <taxon>Intrasporangiaceae</taxon>
        <taxon>Janibacter</taxon>
    </lineage>
</organism>
<feature type="domain" description="Mycothiol-dependent maleylpyruvate isomerase metal-binding" evidence="1">
    <location>
        <begin position="11"/>
        <end position="151"/>
    </location>
</feature>